<dbReference type="AlphaFoldDB" id="A0A852ZMC0"/>
<protein>
    <submittedName>
        <fullName evidence="3">2-polyprenyl-6-methoxyphenol hydroxylase-like FAD-dependent oxidoreductase</fullName>
    </submittedName>
</protein>
<dbReference type="EMBL" id="JACBZH010000001">
    <property type="protein sequence ID" value="NYH92712.1"/>
    <property type="molecule type" value="Genomic_DNA"/>
</dbReference>
<feature type="compositionally biased region" description="Polar residues" evidence="1">
    <location>
        <begin position="354"/>
        <end position="376"/>
    </location>
</feature>
<gene>
    <name evidence="3" type="ORF">F4554_005350</name>
</gene>
<dbReference type="Proteomes" id="UP000579605">
    <property type="component" value="Unassembled WGS sequence"/>
</dbReference>
<dbReference type="PANTHER" id="PTHR43422">
    <property type="entry name" value="THIAMINE THIAZOLE SYNTHASE"/>
    <property type="match status" value="1"/>
</dbReference>
<feature type="domain" description="FAD-binding" evidence="2">
    <location>
        <begin position="9"/>
        <end position="347"/>
    </location>
</feature>
<dbReference type="GO" id="GO:0071949">
    <property type="term" value="F:FAD binding"/>
    <property type="evidence" value="ECO:0007669"/>
    <property type="project" value="InterPro"/>
</dbReference>
<evidence type="ECO:0000313" key="3">
    <source>
        <dbReference type="EMBL" id="NYH92712.1"/>
    </source>
</evidence>
<sequence>MQQIGEHAVVLGAGMSGLLAARVLTEAYERVTLLDRDPIRADGSPRRGVPQGRHAHVLLARGGEVIEDLFPGITGELVADGAVTAEPLVDFRICVGGHTLRPVPVGPSMLQCTRPFLEHHVRDRVLALPGVTAVNGHDAVGLSIDAHRHRITGVRVVHGRDVSTEETLTADLVVDATGRAGRTPVWLETLGLSRPREEEFRVNVQYASRLMRLPRDYAEQEKGITVGAVPGRPRGMGVFAVEGGHHIVTLADFLGGHRTAADEDGFLEFAATVSPPEVLSAIRRGEPVGEIATYRYRSSVRRHYQELSDLPDRLLVTGDGLCSFSPAYGQGMTVAALQALALRDTLAQGRPASRTASSGPRRNSSSIRGTSPSEPTSHFRRSRGGGRCRSGWPMPTSHSCTRPPPSTISSHGSSCGSCTCSTRRPGS</sequence>
<dbReference type="Gene3D" id="3.50.50.60">
    <property type="entry name" value="FAD/NAD(P)-binding domain"/>
    <property type="match status" value="1"/>
</dbReference>
<comment type="caution">
    <text evidence="3">The sequence shown here is derived from an EMBL/GenBank/DDBJ whole genome shotgun (WGS) entry which is preliminary data.</text>
</comment>
<feature type="compositionally biased region" description="Low complexity" evidence="1">
    <location>
        <begin position="407"/>
        <end position="427"/>
    </location>
</feature>
<organism evidence="3 4">
    <name type="scientific">Actinopolymorpha rutila</name>
    <dbReference type="NCBI Taxonomy" id="446787"/>
    <lineage>
        <taxon>Bacteria</taxon>
        <taxon>Bacillati</taxon>
        <taxon>Actinomycetota</taxon>
        <taxon>Actinomycetes</taxon>
        <taxon>Propionibacteriales</taxon>
        <taxon>Actinopolymorphaceae</taxon>
        <taxon>Actinopolymorpha</taxon>
    </lineage>
</organism>
<accession>A0A852ZMC0</accession>
<keyword evidence="4" id="KW-1185">Reference proteome</keyword>
<dbReference type="RefSeq" id="WP_179790098.1">
    <property type="nucleotide sequence ID" value="NZ_BAAARR010000021.1"/>
</dbReference>
<name>A0A852ZMC0_9ACTN</name>
<dbReference type="SUPFAM" id="SSF51905">
    <property type="entry name" value="FAD/NAD(P)-binding domain"/>
    <property type="match status" value="1"/>
</dbReference>
<feature type="region of interest" description="Disordered" evidence="1">
    <location>
        <begin position="348"/>
        <end position="427"/>
    </location>
</feature>
<proteinExistence type="predicted"/>
<dbReference type="InterPro" id="IPR036188">
    <property type="entry name" value="FAD/NAD-bd_sf"/>
</dbReference>
<dbReference type="InterPro" id="IPR002938">
    <property type="entry name" value="FAD-bd"/>
</dbReference>
<evidence type="ECO:0000313" key="4">
    <source>
        <dbReference type="Proteomes" id="UP000579605"/>
    </source>
</evidence>
<dbReference type="Pfam" id="PF01494">
    <property type="entry name" value="FAD_binding_3"/>
    <property type="match status" value="1"/>
</dbReference>
<dbReference type="PANTHER" id="PTHR43422:SF3">
    <property type="entry name" value="THIAMINE THIAZOLE SYNTHASE"/>
    <property type="match status" value="1"/>
</dbReference>
<evidence type="ECO:0000259" key="2">
    <source>
        <dbReference type="Pfam" id="PF01494"/>
    </source>
</evidence>
<evidence type="ECO:0000256" key="1">
    <source>
        <dbReference type="SAM" id="MobiDB-lite"/>
    </source>
</evidence>
<reference evidence="3 4" key="1">
    <citation type="submission" date="2020-07" db="EMBL/GenBank/DDBJ databases">
        <title>Sequencing the genomes of 1000 actinobacteria strains.</title>
        <authorList>
            <person name="Klenk H.-P."/>
        </authorList>
    </citation>
    <scope>NUCLEOTIDE SEQUENCE [LARGE SCALE GENOMIC DNA]</scope>
    <source>
        <strain evidence="3 4">DSM 18448</strain>
    </source>
</reference>